<accession>A0ABR0A2X4</accession>
<keyword evidence="2" id="KW-1185">Reference proteome</keyword>
<protein>
    <submittedName>
        <fullName evidence="1">Uncharacterized protein</fullName>
    </submittedName>
</protein>
<dbReference type="EMBL" id="JAOYFB010000036">
    <property type="protein sequence ID" value="KAK4019505.1"/>
    <property type="molecule type" value="Genomic_DNA"/>
</dbReference>
<name>A0ABR0A2X4_9CRUS</name>
<evidence type="ECO:0000313" key="2">
    <source>
        <dbReference type="Proteomes" id="UP001234178"/>
    </source>
</evidence>
<sequence>MKKRKCQPFANKQTRIATSHVLTLLRTAITGQYKTPQMIENISFRGHVRSAETADTHIRISLELRDLYAGAFLVANGGQEKAVYSLSVATALSFTSC</sequence>
<gene>
    <name evidence="1" type="ORF">OUZ56_001521</name>
</gene>
<reference evidence="1 2" key="1">
    <citation type="journal article" date="2023" name="Nucleic Acids Res.">
        <title>The hologenome of Daphnia magna reveals possible DNA methylation and microbiome-mediated evolution of the host genome.</title>
        <authorList>
            <person name="Chaturvedi A."/>
            <person name="Li X."/>
            <person name="Dhandapani V."/>
            <person name="Marshall H."/>
            <person name="Kissane S."/>
            <person name="Cuenca-Cambronero M."/>
            <person name="Asole G."/>
            <person name="Calvet F."/>
            <person name="Ruiz-Romero M."/>
            <person name="Marangio P."/>
            <person name="Guigo R."/>
            <person name="Rago D."/>
            <person name="Mirbahai L."/>
            <person name="Eastwood N."/>
            <person name="Colbourne J.K."/>
            <person name="Zhou J."/>
            <person name="Mallon E."/>
            <person name="Orsini L."/>
        </authorList>
    </citation>
    <scope>NUCLEOTIDE SEQUENCE [LARGE SCALE GENOMIC DNA]</scope>
    <source>
        <strain evidence="1">LRV0_1</strain>
    </source>
</reference>
<comment type="caution">
    <text evidence="1">The sequence shown here is derived from an EMBL/GenBank/DDBJ whole genome shotgun (WGS) entry which is preliminary data.</text>
</comment>
<proteinExistence type="predicted"/>
<organism evidence="1 2">
    <name type="scientific">Daphnia magna</name>
    <dbReference type="NCBI Taxonomy" id="35525"/>
    <lineage>
        <taxon>Eukaryota</taxon>
        <taxon>Metazoa</taxon>
        <taxon>Ecdysozoa</taxon>
        <taxon>Arthropoda</taxon>
        <taxon>Crustacea</taxon>
        <taxon>Branchiopoda</taxon>
        <taxon>Diplostraca</taxon>
        <taxon>Cladocera</taxon>
        <taxon>Anomopoda</taxon>
        <taxon>Daphniidae</taxon>
        <taxon>Daphnia</taxon>
    </lineage>
</organism>
<dbReference type="Proteomes" id="UP001234178">
    <property type="component" value="Unassembled WGS sequence"/>
</dbReference>
<evidence type="ECO:0000313" key="1">
    <source>
        <dbReference type="EMBL" id="KAK4019505.1"/>
    </source>
</evidence>